<dbReference type="PIRSF" id="PIRSF002741">
    <property type="entry name" value="MppA"/>
    <property type="match status" value="1"/>
</dbReference>
<dbReference type="Proteomes" id="UP000543030">
    <property type="component" value="Unassembled WGS sequence"/>
</dbReference>
<dbReference type="PANTHER" id="PTHR30290">
    <property type="entry name" value="PERIPLASMIC BINDING COMPONENT OF ABC TRANSPORTER"/>
    <property type="match status" value="1"/>
</dbReference>
<name>A0A840RLX4_9NEIS</name>
<proteinExistence type="inferred from homology"/>
<dbReference type="GO" id="GO:0030288">
    <property type="term" value="C:outer membrane-bounded periplasmic space"/>
    <property type="evidence" value="ECO:0007669"/>
    <property type="project" value="UniProtKB-ARBA"/>
</dbReference>
<keyword evidence="8" id="KW-1185">Reference proteome</keyword>
<evidence type="ECO:0000259" key="6">
    <source>
        <dbReference type="Pfam" id="PF00496"/>
    </source>
</evidence>
<dbReference type="InterPro" id="IPR000914">
    <property type="entry name" value="SBP_5_dom"/>
</dbReference>
<keyword evidence="4 5" id="KW-0732">Signal</keyword>
<dbReference type="PROSITE" id="PS51257">
    <property type="entry name" value="PROKAR_LIPOPROTEIN"/>
    <property type="match status" value="1"/>
</dbReference>
<dbReference type="EMBL" id="JACHHN010000012">
    <property type="protein sequence ID" value="MBB5193528.1"/>
    <property type="molecule type" value="Genomic_DNA"/>
</dbReference>
<evidence type="ECO:0000256" key="5">
    <source>
        <dbReference type="SAM" id="SignalP"/>
    </source>
</evidence>
<dbReference type="InterPro" id="IPR030678">
    <property type="entry name" value="Peptide/Ni-bd"/>
</dbReference>
<feature type="signal peptide" evidence="5">
    <location>
        <begin position="1"/>
        <end position="22"/>
    </location>
</feature>
<accession>A0A840RLX4</accession>
<evidence type="ECO:0000256" key="2">
    <source>
        <dbReference type="ARBA" id="ARBA00005695"/>
    </source>
</evidence>
<dbReference type="GO" id="GO:0043190">
    <property type="term" value="C:ATP-binding cassette (ABC) transporter complex"/>
    <property type="evidence" value="ECO:0007669"/>
    <property type="project" value="InterPro"/>
</dbReference>
<protein>
    <submittedName>
        <fullName evidence="7">ABC-type transport system substrate-binding protein</fullName>
    </submittedName>
</protein>
<dbReference type="GO" id="GO:1904680">
    <property type="term" value="F:peptide transmembrane transporter activity"/>
    <property type="evidence" value="ECO:0007669"/>
    <property type="project" value="TreeGrafter"/>
</dbReference>
<dbReference type="Gene3D" id="3.40.190.10">
    <property type="entry name" value="Periplasmic binding protein-like II"/>
    <property type="match status" value="1"/>
</dbReference>
<dbReference type="GO" id="GO:0015833">
    <property type="term" value="P:peptide transport"/>
    <property type="evidence" value="ECO:0007669"/>
    <property type="project" value="TreeGrafter"/>
</dbReference>
<evidence type="ECO:0000256" key="3">
    <source>
        <dbReference type="ARBA" id="ARBA00022448"/>
    </source>
</evidence>
<gene>
    <name evidence="7" type="ORF">HNQ50_004286</name>
</gene>
<feature type="domain" description="Solute-binding protein family 5" evidence="6">
    <location>
        <begin position="73"/>
        <end position="512"/>
    </location>
</feature>
<dbReference type="PANTHER" id="PTHR30290:SF10">
    <property type="entry name" value="PERIPLASMIC OLIGOPEPTIDE-BINDING PROTEIN-RELATED"/>
    <property type="match status" value="1"/>
</dbReference>
<evidence type="ECO:0000256" key="4">
    <source>
        <dbReference type="ARBA" id="ARBA00022729"/>
    </source>
</evidence>
<keyword evidence="3" id="KW-0813">Transport</keyword>
<dbReference type="Pfam" id="PF00496">
    <property type="entry name" value="SBP_bac_5"/>
    <property type="match status" value="1"/>
</dbReference>
<evidence type="ECO:0000313" key="7">
    <source>
        <dbReference type="EMBL" id="MBB5193528.1"/>
    </source>
</evidence>
<sequence length="595" mass="67565">MRLRALALMAMLTAACAASALAAPDPDKVLHSSFNAPETGYDPAKTSDVYSHGVMENIFEPLLTYDYVARPAKLIPLIATSMPEISADRLTYTFHIQKGIYFADDPVFKGKKRELTAADVVYGLKRLADPATGSPSNYLVLGHFVGVDELAEKAKNGKFDYDAPCEGIKALDRYTLQLKLKTLYPALLYVLAMPHTSPVSREVMEAYGQNSLAHPVGTGPYILKEWKPGVKTTLVYNPNFRHVVFDFHPTPGDKAGEEVAREMNGKTMPQIGRIEVQIFTEEQPMWLAFKSGQLDELYSIPQPLLRGVLNMDPKNPRRAALKAEYRKAGLKISRVLDPEMTYWDFNMQDPVLGGFSKEKIALRRAIAMSFDTDQTIRDIRRNNAVRMLYTIPEGVVGHNPNFRYQYEYNRALSNALLDQFGYKIGPDGYRTTPDGKPISIDFVSDASAVGRQWNEYWQEALDSIHLRVTFRPVTFNDLLKAMRSCTYGMVGAAWIADYPDGENFVMLNYSKNIGAENTACYDSPRYDKLYLESQKLQDSPERNHLYDEMNKVMMEDTPWLPGETRFRNRMMQPRVLGDEVHPIFQVSWRFMDIQK</sequence>
<dbReference type="InterPro" id="IPR039424">
    <property type="entry name" value="SBP_5"/>
</dbReference>
<feature type="chain" id="PRO_5032369693" evidence="5">
    <location>
        <begin position="23"/>
        <end position="595"/>
    </location>
</feature>
<comment type="similarity">
    <text evidence="2">Belongs to the bacterial solute-binding protein 5 family.</text>
</comment>
<reference evidence="7 8" key="1">
    <citation type="submission" date="2020-08" db="EMBL/GenBank/DDBJ databases">
        <title>Genomic Encyclopedia of Type Strains, Phase IV (KMG-IV): sequencing the most valuable type-strain genomes for metagenomic binning, comparative biology and taxonomic classification.</title>
        <authorList>
            <person name="Goeker M."/>
        </authorList>
    </citation>
    <scope>NUCLEOTIDE SEQUENCE [LARGE SCALE GENOMIC DNA]</scope>
    <source>
        <strain evidence="7 8">DSM 18233</strain>
    </source>
</reference>
<dbReference type="Gene3D" id="3.90.76.10">
    <property type="entry name" value="Dipeptide-binding Protein, Domain 1"/>
    <property type="match status" value="1"/>
</dbReference>
<comment type="subcellular location">
    <subcellularLocation>
        <location evidence="1">Cell envelope</location>
    </subcellularLocation>
</comment>
<evidence type="ECO:0000256" key="1">
    <source>
        <dbReference type="ARBA" id="ARBA00004196"/>
    </source>
</evidence>
<dbReference type="RefSeq" id="WP_184103221.1">
    <property type="nucleotide sequence ID" value="NZ_JACHHN010000012.1"/>
</dbReference>
<dbReference type="AlphaFoldDB" id="A0A840RLX4"/>
<dbReference type="SUPFAM" id="SSF53850">
    <property type="entry name" value="Periplasmic binding protein-like II"/>
    <property type="match status" value="1"/>
</dbReference>
<dbReference type="Gene3D" id="3.10.105.10">
    <property type="entry name" value="Dipeptide-binding Protein, Domain 3"/>
    <property type="match status" value="1"/>
</dbReference>
<organism evidence="7 8">
    <name type="scientific">Silvimonas terrae</name>
    <dbReference type="NCBI Taxonomy" id="300266"/>
    <lineage>
        <taxon>Bacteria</taxon>
        <taxon>Pseudomonadati</taxon>
        <taxon>Pseudomonadota</taxon>
        <taxon>Betaproteobacteria</taxon>
        <taxon>Neisseriales</taxon>
        <taxon>Chitinibacteraceae</taxon>
        <taxon>Silvimonas</taxon>
    </lineage>
</organism>
<evidence type="ECO:0000313" key="8">
    <source>
        <dbReference type="Proteomes" id="UP000543030"/>
    </source>
</evidence>
<comment type="caution">
    <text evidence="7">The sequence shown here is derived from an EMBL/GenBank/DDBJ whole genome shotgun (WGS) entry which is preliminary data.</text>
</comment>